<dbReference type="Proteomes" id="UP001144612">
    <property type="component" value="Unassembled WGS sequence"/>
</dbReference>
<sequence>MRIGVVSDTHRDKTILPMVVKSLEDVDLIIHLGDNVQDVEEIKKIYKKNIINVKGNCDFGNKCPEEIFKEIEGVKFFITHGHKYDVKYNILNLKYRAEELGADVALFGHTHLSGIEYENGIWFVNPGSPSVPRDRYRSVGLININDGKITAEIKLL</sequence>
<dbReference type="InterPro" id="IPR029052">
    <property type="entry name" value="Metallo-depent_PP-like"/>
</dbReference>
<dbReference type="InterPro" id="IPR024654">
    <property type="entry name" value="Calcineurin-like_PHP_lpxH"/>
</dbReference>
<dbReference type="Pfam" id="PF12850">
    <property type="entry name" value="Metallophos_2"/>
    <property type="match status" value="1"/>
</dbReference>
<comment type="similarity">
    <text evidence="1 2">Belongs to the metallophosphoesterase superfamily. YfcE family.</text>
</comment>
<reference evidence="4" key="1">
    <citation type="submission" date="2022-12" db="EMBL/GenBank/DDBJ databases">
        <title>Clostridium sp. nov., isolated from industrial wastewater.</title>
        <authorList>
            <person name="Jiayan W."/>
        </authorList>
    </citation>
    <scope>NUCLEOTIDE SEQUENCE</scope>
    <source>
        <strain evidence="4">ZC22-4</strain>
    </source>
</reference>
<dbReference type="Gene3D" id="3.60.21.10">
    <property type="match status" value="1"/>
</dbReference>
<evidence type="ECO:0000259" key="3">
    <source>
        <dbReference type="Pfam" id="PF12850"/>
    </source>
</evidence>
<gene>
    <name evidence="4" type="ORF">OW729_00215</name>
</gene>
<comment type="caution">
    <text evidence="4">The sequence shown here is derived from an EMBL/GenBank/DDBJ whole genome shotgun (WGS) entry which is preliminary data.</text>
</comment>
<keyword evidence="2" id="KW-0479">Metal-binding</keyword>
<dbReference type="EMBL" id="JAPQFJ010000001">
    <property type="protein sequence ID" value="MCY6957039.1"/>
    <property type="molecule type" value="Genomic_DNA"/>
</dbReference>
<dbReference type="RefSeq" id="WP_268059400.1">
    <property type="nucleotide sequence ID" value="NZ_JAPQFJ010000001.1"/>
</dbReference>
<dbReference type="CDD" id="cd00841">
    <property type="entry name" value="MPP_YfcE"/>
    <property type="match status" value="1"/>
</dbReference>
<dbReference type="NCBIfam" id="TIGR00040">
    <property type="entry name" value="yfcE"/>
    <property type="match status" value="1"/>
</dbReference>
<name>A0ABT4D425_9CLOT</name>
<keyword evidence="5" id="KW-1185">Reference proteome</keyword>
<protein>
    <recommendedName>
        <fullName evidence="2">Phosphoesterase</fullName>
        <ecNumber evidence="2">3.1.4.-</ecNumber>
    </recommendedName>
</protein>
<proteinExistence type="inferred from homology"/>
<evidence type="ECO:0000256" key="1">
    <source>
        <dbReference type="ARBA" id="ARBA00008950"/>
    </source>
</evidence>
<evidence type="ECO:0000313" key="5">
    <source>
        <dbReference type="Proteomes" id="UP001144612"/>
    </source>
</evidence>
<organism evidence="4 5">
    <name type="scientific">Clostridium brassicae</name>
    <dbReference type="NCBI Taxonomy" id="2999072"/>
    <lineage>
        <taxon>Bacteria</taxon>
        <taxon>Bacillati</taxon>
        <taxon>Bacillota</taxon>
        <taxon>Clostridia</taxon>
        <taxon>Eubacteriales</taxon>
        <taxon>Clostridiaceae</taxon>
        <taxon>Clostridium</taxon>
    </lineage>
</organism>
<dbReference type="EC" id="3.1.4.-" evidence="2"/>
<evidence type="ECO:0000313" key="4">
    <source>
        <dbReference type="EMBL" id="MCY6957039.1"/>
    </source>
</evidence>
<dbReference type="InterPro" id="IPR000979">
    <property type="entry name" value="Phosphodiesterase_MJ0936/Vps29"/>
</dbReference>
<dbReference type="InterPro" id="IPR041802">
    <property type="entry name" value="MPP_YfcE"/>
</dbReference>
<dbReference type="PANTHER" id="PTHR11124">
    <property type="entry name" value="VACUOLAR SORTING PROTEIN VPS29"/>
    <property type="match status" value="1"/>
</dbReference>
<dbReference type="SUPFAM" id="SSF56300">
    <property type="entry name" value="Metallo-dependent phosphatases"/>
    <property type="match status" value="1"/>
</dbReference>
<comment type="cofactor">
    <cofactor evidence="2">
        <name>a divalent metal cation</name>
        <dbReference type="ChEBI" id="CHEBI:60240"/>
    </cofactor>
</comment>
<feature type="domain" description="Calcineurin-like phosphoesterase" evidence="3">
    <location>
        <begin position="1"/>
        <end position="146"/>
    </location>
</feature>
<evidence type="ECO:0000256" key="2">
    <source>
        <dbReference type="RuleBase" id="RU362039"/>
    </source>
</evidence>
<accession>A0ABT4D425</accession>